<evidence type="ECO:0000313" key="2">
    <source>
        <dbReference type="Proteomes" id="UP000243463"/>
    </source>
</evidence>
<proteinExistence type="predicted"/>
<dbReference type="EMBL" id="FZLN01000004">
    <property type="protein sequence ID" value="SNQ30054.1"/>
    <property type="molecule type" value="Genomic_DNA"/>
</dbReference>
<keyword evidence="2" id="KW-1185">Reference proteome</keyword>
<evidence type="ECO:0000313" key="1">
    <source>
        <dbReference type="EMBL" id="SNQ30054.1"/>
    </source>
</evidence>
<dbReference type="AlphaFoldDB" id="A0A217EI65"/>
<gene>
    <name evidence="1" type="ORF">SAMN05444584_2034</name>
</gene>
<dbReference type="Proteomes" id="UP000243463">
    <property type="component" value="Unassembled WGS sequence"/>
</dbReference>
<organism evidence="1 2">
    <name type="scientific">Acinetobacter apis</name>
    <dbReference type="NCBI Taxonomy" id="1229165"/>
    <lineage>
        <taxon>Bacteria</taxon>
        <taxon>Pseudomonadati</taxon>
        <taxon>Pseudomonadota</taxon>
        <taxon>Gammaproteobacteria</taxon>
        <taxon>Moraxellales</taxon>
        <taxon>Moraxellaceae</taxon>
        <taxon>Acinetobacter</taxon>
    </lineage>
</organism>
<name>A0A217EI65_9GAMM</name>
<accession>A0A217EI65</accession>
<dbReference type="PROSITE" id="PS51257">
    <property type="entry name" value="PROKAR_LIPOPROTEIN"/>
    <property type="match status" value="1"/>
</dbReference>
<reference evidence="2" key="1">
    <citation type="submission" date="2017-06" db="EMBL/GenBank/DDBJ databases">
        <authorList>
            <person name="Varghese N."/>
            <person name="Submissions S."/>
        </authorList>
    </citation>
    <scope>NUCLEOTIDE SEQUENCE [LARGE SCALE GENOMIC DNA]</scope>
    <source>
        <strain evidence="2">ANC 5114</strain>
    </source>
</reference>
<sequence>MTHRYMKSKVIILSVVIGLFSTSCYKLPLPIDRNDQHSEHILPLAKDTCDSLRDQIQQINSHSTVVMLDQINFHITQCLPHLAMDDRVLLLYASTAMYQRFLSADMNRTSEQEANFQKLLSNTDIYSPTRIQQAARTSLRDQYLLKYQGQSYYEIYNAGGHEWTYRRKPDYLKDIFAPFLPKAEQIFITHLAEQNQQPAVSDNTFNLSWSEIADRAQFWENYTSTYPNSMFIEDARRLQLAYAGFLFHGLANMPISTNYENEDSIHPEALQEIKAIAANQSQSVLTQQAIKFLKFIHLPLSERNQNIPVTLSPVETRAKSQQNIKNMRQLDQYIGLYDPLALDSTHINRDCFSDSICVTHIGGVTSVSPQK</sequence>
<protein>
    <submittedName>
        <fullName evidence="1">Uncharacterized protein</fullName>
    </submittedName>
</protein>